<name>A0ACB9QVF8_9MYRT</name>
<protein>
    <submittedName>
        <fullName evidence="1">Uncharacterized protein</fullName>
    </submittedName>
</protein>
<organism evidence="1 2">
    <name type="scientific">Melastoma candidum</name>
    <dbReference type="NCBI Taxonomy" id="119954"/>
    <lineage>
        <taxon>Eukaryota</taxon>
        <taxon>Viridiplantae</taxon>
        <taxon>Streptophyta</taxon>
        <taxon>Embryophyta</taxon>
        <taxon>Tracheophyta</taxon>
        <taxon>Spermatophyta</taxon>
        <taxon>Magnoliopsida</taxon>
        <taxon>eudicotyledons</taxon>
        <taxon>Gunneridae</taxon>
        <taxon>Pentapetalae</taxon>
        <taxon>rosids</taxon>
        <taxon>malvids</taxon>
        <taxon>Myrtales</taxon>
        <taxon>Melastomataceae</taxon>
        <taxon>Melastomatoideae</taxon>
        <taxon>Melastomateae</taxon>
        <taxon>Melastoma</taxon>
    </lineage>
</organism>
<dbReference type="EMBL" id="CM042884">
    <property type="protein sequence ID" value="KAI4369198.1"/>
    <property type="molecule type" value="Genomic_DNA"/>
</dbReference>
<dbReference type="Proteomes" id="UP001057402">
    <property type="component" value="Chromosome 5"/>
</dbReference>
<keyword evidence="2" id="KW-1185">Reference proteome</keyword>
<comment type="caution">
    <text evidence="1">The sequence shown here is derived from an EMBL/GenBank/DDBJ whole genome shotgun (WGS) entry which is preliminary data.</text>
</comment>
<evidence type="ECO:0000313" key="2">
    <source>
        <dbReference type="Proteomes" id="UP001057402"/>
    </source>
</evidence>
<evidence type="ECO:0000313" key="1">
    <source>
        <dbReference type="EMBL" id="KAI4369198.1"/>
    </source>
</evidence>
<sequence>MGLLGVSSSGGEATILVDSAGDLPIYYCNAVELGSNGTVYFTDASQVYRNTTLMIANKDATGRLLKYEPTTGQVSVLASGLAGPTGLTISSDGSYLLFNEMVSSTIIKYYLSGTSANTQETLTTSIYQPANIRRGQIGDYFYLPQTPIPYVHYMVKIDSTGNVLENTTIAGPYSKVIYFRDVRQVGLGFSFYIGSRYAPFVGLKLF</sequence>
<gene>
    <name evidence="1" type="ORF">MLD38_017672</name>
</gene>
<accession>A0ACB9QVF8</accession>
<proteinExistence type="predicted"/>
<reference evidence="2" key="1">
    <citation type="journal article" date="2023" name="Front. Plant Sci.">
        <title>Chromosomal-level genome assembly of Melastoma candidum provides insights into trichome evolution.</title>
        <authorList>
            <person name="Zhong Y."/>
            <person name="Wu W."/>
            <person name="Sun C."/>
            <person name="Zou P."/>
            <person name="Liu Y."/>
            <person name="Dai S."/>
            <person name="Zhou R."/>
        </authorList>
    </citation>
    <scope>NUCLEOTIDE SEQUENCE [LARGE SCALE GENOMIC DNA]</scope>
</reference>